<dbReference type="AlphaFoldDB" id="A0A6F8ZFL3"/>
<accession>A0A6F8ZFL3</accession>
<feature type="region of interest" description="Disordered" evidence="1">
    <location>
        <begin position="1"/>
        <end position="115"/>
    </location>
</feature>
<reference evidence="2 3" key="1">
    <citation type="submission" date="2020-02" db="EMBL/GenBank/DDBJ databases">
        <authorList>
            <person name="Hogendoorn C."/>
        </authorList>
    </citation>
    <scope>NUCLEOTIDE SEQUENCE [LARGE SCALE GENOMIC DNA]</scope>
    <source>
        <strain evidence="2">R501</strain>
    </source>
</reference>
<sequence length="233" mass="25814">MESRQRFPGDPPRLAGTHLHHPGQHLPVRRHLGQSGGRSGRAGRPRRLAIGPACRHRPLGGGGHSKPGRPQRVRPRHRFAARHRGPHHRRLPTPRPLRPAARPHTADPGRRTGHRRGSAALWMALVAAMLAGLWPVSLDTGAWLAGSDRLEAAAVNAAWVADRAPPATRMDRFLGALRADLPPGTCLTVQHYHVAMQRHGWRREPAVHAEVRWKIRWPVPWPGHPQAVITAKV</sequence>
<evidence type="ECO:0000313" key="2">
    <source>
        <dbReference type="EMBL" id="CAB1128535.1"/>
    </source>
</evidence>
<proteinExistence type="predicted"/>
<keyword evidence="3" id="KW-1185">Reference proteome</keyword>
<dbReference type="KEGG" id="hfv:R50_1029"/>
<gene>
    <name evidence="2" type="ORF">R50_1029</name>
</gene>
<dbReference type="EMBL" id="LR778114">
    <property type="protein sequence ID" value="CAB1128535.1"/>
    <property type="molecule type" value="Genomic_DNA"/>
</dbReference>
<feature type="compositionally biased region" description="Basic residues" evidence="1">
    <location>
        <begin position="66"/>
        <end position="92"/>
    </location>
</feature>
<evidence type="ECO:0000256" key="1">
    <source>
        <dbReference type="SAM" id="MobiDB-lite"/>
    </source>
</evidence>
<dbReference type="Proteomes" id="UP000503399">
    <property type="component" value="Chromosome"/>
</dbReference>
<name>A0A6F8ZFL3_9FIRM</name>
<protein>
    <submittedName>
        <fullName evidence="2">Uncharacterized protein</fullName>
    </submittedName>
</protein>
<organism evidence="2 3">
    <name type="scientific">Candidatus Hydrogenisulfobacillus filiaventi</name>
    <dbReference type="NCBI Taxonomy" id="2707344"/>
    <lineage>
        <taxon>Bacteria</taxon>
        <taxon>Bacillati</taxon>
        <taxon>Bacillota</taxon>
        <taxon>Clostridia</taxon>
        <taxon>Eubacteriales</taxon>
        <taxon>Clostridiales Family XVII. Incertae Sedis</taxon>
        <taxon>Candidatus Hydrogenisulfobacillus</taxon>
    </lineage>
</organism>
<feature type="compositionally biased region" description="Basic residues" evidence="1">
    <location>
        <begin position="18"/>
        <end position="32"/>
    </location>
</feature>
<evidence type="ECO:0000313" key="3">
    <source>
        <dbReference type="Proteomes" id="UP000503399"/>
    </source>
</evidence>